<keyword evidence="4" id="KW-0138">CF(0)</keyword>
<dbReference type="InterPro" id="IPR020537">
    <property type="entry name" value="ATP_synth_F0_csu_DDCD_BS"/>
</dbReference>
<feature type="transmembrane region" description="Helical" evidence="13">
    <location>
        <begin position="71"/>
        <end position="92"/>
    </location>
</feature>
<keyword evidence="6" id="KW-0375">Hydrogen ion transport</keyword>
<comment type="similarity">
    <text evidence="2">Belongs to the ATPase C chain family.</text>
</comment>
<evidence type="ECO:0000256" key="2">
    <source>
        <dbReference type="ARBA" id="ARBA00006704"/>
    </source>
</evidence>
<dbReference type="InterPro" id="IPR000454">
    <property type="entry name" value="ATP_synth_F0_csu"/>
</dbReference>
<evidence type="ECO:0000256" key="8">
    <source>
        <dbReference type="ARBA" id="ARBA00023065"/>
    </source>
</evidence>
<proteinExistence type="inferred from homology"/>
<keyword evidence="15" id="KW-0378">Hydrolase</keyword>
<feature type="domain" description="V-ATPase proteolipid subunit C-like" evidence="14">
    <location>
        <begin position="34"/>
        <end position="92"/>
    </location>
</feature>
<keyword evidence="8" id="KW-0406">Ion transport</keyword>
<dbReference type="GO" id="GO:0015078">
    <property type="term" value="F:proton transmembrane transporter activity"/>
    <property type="evidence" value="ECO:0007669"/>
    <property type="project" value="InterPro"/>
</dbReference>
<dbReference type="AlphaFoldDB" id="A0A3B1DIW7"/>
<evidence type="ECO:0000256" key="5">
    <source>
        <dbReference type="ARBA" id="ARBA00022692"/>
    </source>
</evidence>
<reference evidence="15" key="1">
    <citation type="submission" date="2018-06" db="EMBL/GenBank/DDBJ databases">
        <authorList>
            <person name="Zhirakovskaya E."/>
        </authorList>
    </citation>
    <scope>NUCLEOTIDE SEQUENCE</scope>
</reference>
<evidence type="ECO:0000256" key="4">
    <source>
        <dbReference type="ARBA" id="ARBA00022547"/>
    </source>
</evidence>
<keyword evidence="9" id="KW-0446">Lipid-binding</keyword>
<dbReference type="GO" id="GO:0008289">
    <property type="term" value="F:lipid binding"/>
    <property type="evidence" value="ECO:0007669"/>
    <property type="project" value="UniProtKB-KW"/>
</dbReference>
<evidence type="ECO:0000256" key="13">
    <source>
        <dbReference type="SAM" id="Phobius"/>
    </source>
</evidence>
<dbReference type="Gene3D" id="1.20.20.10">
    <property type="entry name" value="F1F0 ATP synthase subunit C"/>
    <property type="match status" value="1"/>
</dbReference>
<dbReference type="PRINTS" id="PR00124">
    <property type="entry name" value="ATPASEC"/>
</dbReference>
<dbReference type="CDD" id="cd18121">
    <property type="entry name" value="ATP-synt_Fo_c"/>
    <property type="match status" value="1"/>
</dbReference>
<protein>
    <submittedName>
        <fullName evidence="15">ATP synthase F0 sector subunit c</fullName>
        <ecNumber evidence="15">3.6.3.14</ecNumber>
    </submittedName>
</protein>
<dbReference type="SUPFAM" id="SSF81333">
    <property type="entry name" value="F1F0 ATP synthase subunit C"/>
    <property type="match status" value="1"/>
</dbReference>
<evidence type="ECO:0000256" key="12">
    <source>
        <dbReference type="ARBA" id="ARBA00025198"/>
    </source>
</evidence>
<keyword evidence="11" id="KW-0066">ATP synthesis</keyword>
<gene>
    <name evidence="15" type="ORF">MNBD_PLANCTO02-2018</name>
</gene>
<dbReference type="InterPro" id="IPR038662">
    <property type="entry name" value="ATP_synth_F0_csu_sf"/>
</dbReference>
<evidence type="ECO:0000256" key="7">
    <source>
        <dbReference type="ARBA" id="ARBA00022989"/>
    </source>
</evidence>
<comment type="function">
    <text evidence="12">F(1)F(0) ATP synthase produces ATP from ADP in the presence of a proton or sodium gradient. F-type ATPases consist of two structural domains, F(1) containing the extramembraneous catalytic core and F(0) containing the membrane proton channel, linked together by a central stalk and a peripheral stalk. During catalysis, ATP synthesis in the catalytic domain of F(1) is coupled via a rotary mechanism of the central stalk subunits to proton translocation.</text>
</comment>
<comment type="subcellular location">
    <subcellularLocation>
        <location evidence="1">Membrane</location>
        <topology evidence="1">Multi-pass membrane protein</topology>
    </subcellularLocation>
</comment>
<evidence type="ECO:0000256" key="11">
    <source>
        <dbReference type="ARBA" id="ARBA00023310"/>
    </source>
</evidence>
<dbReference type="InterPro" id="IPR035921">
    <property type="entry name" value="F/V-ATP_Csub_sf"/>
</dbReference>
<evidence type="ECO:0000313" key="15">
    <source>
        <dbReference type="EMBL" id="VAX36014.1"/>
    </source>
</evidence>
<dbReference type="GO" id="GO:0016787">
    <property type="term" value="F:hydrolase activity"/>
    <property type="evidence" value="ECO:0007669"/>
    <property type="project" value="UniProtKB-KW"/>
</dbReference>
<dbReference type="GO" id="GO:0015986">
    <property type="term" value="P:proton motive force-driven ATP synthesis"/>
    <property type="evidence" value="ECO:0007669"/>
    <property type="project" value="InterPro"/>
</dbReference>
<dbReference type="Pfam" id="PF00137">
    <property type="entry name" value="ATP-synt_C"/>
    <property type="match status" value="1"/>
</dbReference>
<evidence type="ECO:0000256" key="9">
    <source>
        <dbReference type="ARBA" id="ARBA00023121"/>
    </source>
</evidence>
<keyword evidence="7 13" id="KW-1133">Transmembrane helix</keyword>
<organism evidence="15">
    <name type="scientific">hydrothermal vent metagenome</name>
    <dbReference type="NCBI Taxonomy" id="652676"/>
    <lineage>
        <taxon>unclassified sequences</taxon>
        <taxon>metagenomes</taxon>
        <taxon>ecological metagenomes</taxon>
    </lineage>
</organism>
<keyword evidence="3" id="KW-0813">Transport</keyword>
<evidence type="ECO:0000256" key="6">
    <source>
        <dbReference type="ARBA" id="ARBA00022781"/>
    </source>
</evidence>
<evidence type="ECO:0000256" key="10">
    <source>
        <dbReference type="ARBA" id="ARBA00023136"/>
    </source>
</evidence>
<dbReference type="InterPro" id="IPR002379">
    <property type="entry name" value="ATPase_proteolipid_c-like_dom"/>
</dbReference>
<keyword evidence="10 13" id="KW-0472">Membrane</keyword>
<dbReference type="EC" id="3.6.3.14" evidence="15"/>
<keyword evidence="5 13" id="KW-0812">Transmembrane</keyword>
<name>A0A3B1DIW7_9ZZZZ</name>
<evidence type="ECO:0000259" key="14">
    <source>
        <dbReference type="Pfam" id="PF00137"/>
    </source>
</evidence>
<dbReference type="HAMAP" id="MF_01396">
    <property type="entry name" value="ATP_synth_c_bact"/>
    <property type="match status" value="1"/>
</dbReference>
<accession>A0A3B1DIW7</accession>
<feature type="transmembrane region" description="Helical" evidence="13">
    <location>
        <begin position="33"/>
        <end position="50"/>
    </location>
</feature>
<dbReference type="EMBL" id="UOGL01000026">
    <property type="protein sequence ID" value="VAX36014.1"/>
    <property type="molecule type" value="Genomic_DNA"/>
</dbReference>
<dbReference type="GO" id="GO:0033177">
    <property type="term" value="C:proton-transporting two-sector ATPase complex, proton-transporting domain"/>
    <property type="evidence" value="ECO:0007669"/>
    <property type="project" value="InterPro"/>
</dbReference>
<evidence type="ECO:0000256" key="3">
    <source>
        <dbReference type="ARBA" id="ARBA00022448"/>
    </source>
</evidence>
<evidence type="ECO:0000256" key="1">
    <source>
        <dbReference type="ARBA" id="ARBA00004141"/>
    </source>
</evidence>
<dbReference type="InterPro" id="IPR005953">
    <property type="entry name" value="ATP_synth_csu_bac/chlpt"/>
</dbReference>
<dbReference type="GO" id="GO:0045259">
    <property type="term" value="C:proton-transporting ATP synthase complex"/>
    <property type="evidence" value="ECO:0007669"/>
    <property type="project" value="UniProtKB-KW"/>
</dbReference>
<sequence>MGKYLSSAAVAAVVVLMAVPAFAAGSAVSFSPSFGAGLVAIGAAFGIGKLGTAALESMARQPEVAGNIQTAMIIAAALIEGFTFFALIVCLLDKTLMPAG</sequence>
<dbReference type="PROSITE" id="PS00605">
    <property type="entry name" value="ATPASE_C"/>
    <property type="match status" value="1"/>
</dbReference>
<dbReference type="NCBIfam" id="TIGR01260">
    <property type="entry name" value="ATP_synt_c"/>
    <property type="match status" value="1"/>
</dbReference>